<dbReference type="EMBL" id="JBIMSP010000011">
    <property type="protein sequence ID" value="MFH5242069.1"/>
    <property type="molecule type" value="Genomic_DNA"/>
</dbReference>
<dbReference type="GO" id="GO:0003677">
    <property type="term" value="F:DNA binding"/>
    <property type="evidence" value="ECO:0007669"/>
    <property type="project" value="UniProtKB-KW"/>
</dbReference>
<name>A0ABW7KKS9_9NOCA</name>
<dbReference type="EMBL" id="JBIMSN010000072">
    <property type="protein sequence ID" value="MFH5230279.1"/>
    <property type="molecule type" value="Genomic_DNA"/>
</dbReference>
<dbReference type="Proteomes" id="UP001609176">
    <property type="component" value="Unassembled WGS sequence"/>
</dbReference>
<organism evidence="2 3">
    <name type="scientific">Antrihabitans spumae</name>
    <dbReference type="NCBI Taxonomy" id="3373370"/>
    <lineage>
        <taxon>Bacteria</taxon>
        <taxon>Bacillati</taxon>
        <taxon>Actinomycetota</taxon>
        <taxon>Actinomycetes</taxon>
        <taxon>Mycobacteriales</taxon>
        <taxon>Nocardiaceae</taxon>
        <taxon>Antrihabitans</taxon>
    </lineage>
</organism>
<dbReference type="SUPFAM" id="SSF46955">
    <property type="entry name" value="Putative DNA-binding domain"/>
    <property type="match status" value="1"/>
</dbReference>
<evidence type="ECO:0000313" key="4">
    <source>
        <dbReference type="Proteomes" id="UP001609219"/>
    </source>
</evidence>
<evidence type="ECO:0000313" key="2">
    <source>
        <dbReference type="EMBL" id="MFH5242069.1"/>
    </source>
</evidence>
<dbReference type="Proteomes" id="UP001609219">
    <property type="component" value="Unassembled WGS sequence"/>
</dbReference>
<sequence>MTGRSPDLRMELGSPREVADYLHVTVASLAQLRYVGRGPRFVKAGAKVLYRWSDVFDYVSSNLYERTDVKVDPAVLRG</sequence>
<proteinExistence type="predicted"/>
<keyword evidence="4" id="KW-1185">Reference proteome</keyword>
<dbReference type="InterPro" id="IPR009061">
    <property type="entry name" value="DNA-bd_dom_put_sf"/>
</dbReference>
<reference evidence="3 4" key="1">
    <citation type="submission" date="2024-10" db="EMBL/GenBank/DDBJ databases">
        <authorList>
            <person name="Riesco R."/>
        </authorList>
    </citation>
    <scope>NUCLEOTIDE SEQUENCE [LARGE SCALE GENOMIC DNA]</scope>
    <source>
        <strain evidence="2 3">NCIMB 15448</strain>
        <strain evidence="1 4">NCIMB 15450</strain>
    </source>
</reference>
<dbReference type="RefSeq" id="WP_395124150.1">
    <property type="nucleotide sequence ID" value="NZ_JBIMSN010000072.1"/>
</dbReference>
<keyword evidence="2" id="KW-0238">DNA-binding</keyword>
<comment type="caution">
    <text evidence="2">The sequence shown here is derived from an EMBL/GenBank/DDBJ whole genome shotgun (WGS) entry which is preliminary data.</text>
</comment>
<protein>
    <submittedName>
        <fullName evidence="2">DNA-binding protein</fullName>
    </submittedName>
</protein>
<accession>A0ABW7KKS9</accession>
<evidence type="ECO:0000313" key="3">
    <source>
        <dbReference type="Proteomes" id="UP001609176"/>
    </source>
</evidence>
<gene>
    <name evidence="2" type="ORF">ACHIPV_09235</name>
    <name evidence="1" type="ORF">ACHIRB_17085</name>
</gene>
<evidence type="ECO:0000313" key="1">
    <source>
        <dbReference type="EMBL" id="MFH5230279.1"/>
    </source>
</evidence>